<evidence type="ECO:0000256" key="4">
    <source>
        <dbReference type="ARBA" id="ARBA00023110"/>
    </source>
</evidence>
<evidence type="ECO:0000259" key="9">
    <source>
        <dbReference type="PROSITE" id="PS50059"/>
    </source>
</evidence>
<dbReference type="PANTHER" id="PTHR43811:SF19">
    <property type="entry name" value="39 KDA FK506-BINDING NUCLEAR PROTEIN"/>
    <property type="match status" value="1"/>
</dbReference>
<gene>
    <name evidence="10" type="ORF">ULVI_04735</name>
</gene>
<dbReference type="Gene3D" id="1.10.287.460">
    <property type="entry name" value="Peptidyl-prolyl cis-trans isomerase, FKBP-type, N-terminal domain"/>
    <property type="match status" value="1"/>
</dbReference>
<dbReference type="InterPro" id="IPR000774">
    <property type="entry name" value="PPIase_FKBP_N"/>
</dbReference>
<evidence type="ECO:0000256" key="5">
    <source>
        <dbReference type="ARBA" id="ARBA00023235"/>
    </source>
</evidence>
<organism evidence="10 11">
    <name type="scientific">Cochleicola gelatinilyticus</name>
    <dbReference type="NCBI Taxonomy" id="1763537"/>
    <lineage>
        <taxon>Bacteria</taxon>
        <taxon>Pseudomonadati</taxon>
        <taxon>Bacteroidota</taxon>
        <taxon>Flavobacteriia</taxon>
        <taxon>Flavobacteriales</taxon>
        <taxon>Flavobacteriaceae</taxon>
        <taxon>Cochleicola</taxon>
    </lineage>
</organism>
<keyword evidence="11" id="KW-1185">Reference proteome</keyword>
<reference evidence="10 11" key="1">
    <citation type="submission" date="2016-02" db="EMBL/GenBank/DDBJ databases">
        <title>Ulvibacter sp. LPB0005, isolated from Thais luteostoma.</title>
        <authorList>
            <person name="Shin S.-K."/>
            <person name="Yi H."/>
        </authorList>
    </citation>
    <scope>NUCLEOTIDE SEQUENCE [LARGE SCALE GENOMIC DNA]</scope>
    <source>
        <strain evidence="10 11">LPB0005</strain>
    </source>
</reference>
<dbReference type="InterPro" id="IPR046357">
    <property type="entry name" value="PPIase_dom_sf"/>
</dbReference>
<name>A0A167IV76_9FLAO</name>
<comment type="caution">
    <text evidence="10">The sequence shown here is derived from an EMBL/GenBank/DDBJ whole genome shotgun (WGS) entry which is preliminary data.</text>
</comment>
<feature type="domain" description="PPIase FKBP-type" evidence="9">
    <location>
        <begin position="150"/>
        <end position="236"/>
    </location>
</feature>
<keyword evidence="4 6" id="KW-0697">Rotamase</keyword>
<dbReference type="PANTHER" id="PTHR43811">
    <property type="entry name" value="FKBP-TYPE PEPTIDYL-PROLYL CIS-TRANS ISOMERASE FKPA"/>
    <property type="match status" value="1"/>
</dbReference>
<dbReference type="Pfam" id="PF01346">
    <property type="entry name" value="FKBP_N"/>
    <property type="match status" value="1"/>
</dbReference>
<dbReference type="Proteomes" id="UP000077013">
    <property type="component" value="Unassembled WGS sequence"/>
</dbReference>
<comment type="similarity">
    <text evidence="2 7">Belongs to the FKBP-type PPIase family.</text>
</comment>
<dbReference type="Pfam" id="PF00254">
    <property type="entry name" value="FKBP_C"/>
    <property type="match status" value="1"/>
</dbReference>
<protein>
    <recommendedName>
        <fullName evidence="7">Peptidyl-prolyl cis-trans isomerase</fullName>
        <ecNumber evidence="7">5.2.1.8</ecNumber>
    </recommendedName>
</protein>
<dbReference type="RefSeq" id="WP_068590259.1">
    <property type="nucleotide sequence ID" value="NZ_LRXL01000026.1"/>
</dbReference>
<dbReference type="GO" id="GO:0006457">
    <property type="term" value="P:protein folding"/>
    <property type="evidence" value="ECO:0007669"/>
    <property type="project" value="InterPro"/>
</dbReference>
<evidence type="ECO:0000256" key="3">
    <source>
        <dbReference type="ARBA" id="ARBA00022729"/>
    </source>
</evidence>
<evidence type="ECO:0000256" key="6">
    <source>
        <dbReference type="PROSITE-ProRule" id="PRU00277"/>
    </source>
</evidence>
<dbReference type="EC" id="5.2.1.8" evidence="7"/>
<evidence type="ECO:0000256" key="8">
    <source>
        <dbReference type="SAM" id="SignalP"/>
    </source>
</evidence>
<dbReference type="FunFam" id="3.10.50.40:FF:000045">
    <property type="entry name" value="Peptidyl-prolyl cis-trans isomerase"/>
    <property type="match status" value="1"/>
</dbReference>
<proteinExistence type="inferred from homology"/>
<dbReference type="InterPro" id="IPR036944">
    <property type="entry name" value="PPIase_FKBP_N_sf"/>
</dbReference>
<keyword evidence="3 8" id="KW-0732">Signal</keyword>
<dbReference type="AlphaFoldDB" id="A0A167IV76"/>
<sequence length="236" mass="25954">MKTRTLFLLSILVIASIAPTATAQEKAKLQTYSDSISYAMAASYATQFQNVLGDSTATYLNPDMYYRGLVETLAGESQIDSEAQKALQLKFQSTMQRIKQSTLETVGLENKKVGEDFLKANAKKEGVTTTASGLQYKVLKEGTGAIPTASNKVKVHYEGRLIDGTVFDSSYERGEPAVFGVTQVIKGWTEVLQLMKEGAKYQVYIPSELAYGTQARGEFIRANETLVFDVELISIQ</sequence>
<dbReference type="PROSITE" id="PS50059">
    <property type="entry name" value="FKBP_PPIASE"/>
    <property type="match status" value="1"/>
</dbReference>
<dbReference type="STRING" id="1763537.ULVI_04735"/>
<evidence type="ECO:0000256" key="1">
    <source>
        <dbReference type="ARBA" id="ARBA00000971"/>
    </source>
</evidence>
<comment type="catalytic activity">
    <reaction evidence="1 6 7">
        <text>[protein]-peptidylproline (omega=180) = [protein]-peptidylproline (omega=0)</text>
        <dbReference type="Rhea" id="RHEA:16237"/>
        <dbReference type="Rhea" id="RHEA-COMP:10747"/>
        <dbReference type="Rhea" id="RHEA-COMP:10748"/>
        <dbReference type="ChEBI" id="CHEBI:83833"/>
        <dbReference type="ChEBI" id="CHEBI:83834"/>
        <dbReference type="EC" id="5.2.1.8"/>
    </reaction>
</comment>
<keyword evidence="5 6" id="KW-0413">Isomerase</keyword>
<accession>A0A167IV76</accession>
<dbReference type="GO" id="GO:0003755">
    <property type="term" value="F:peptidyl-prolyl cis-trans isomerase activity"/>
    <property type="evidence" value="ECO:0007669"/>
    <property type="project" value="UniProtKB-UniRule"/>
</dbReference>
<evidence type="ECO:0000256" key="7">
    <source>
        <dbReference type="RuleBase" id="RU003915"/>
    </source>
</evidence>
<evidence type="ECO:0000256" key="2">
    <source>
        <dbReference type="ARBA" id="ARBA00006577"/>
    </source>
</evidence>
<dbReference type="EMBL" id="LRXL01000026">
    <property type="protein sequence ID" value="OAB80050.1"/>
    <property type="molecule type" value="Genomic_DNA"/>
</dbReference>
<dbReference type="OrthoDB" id="9814548at2"/>
<evidence type="ECO:0000313" key="11">
    <source>
        <dbReference type="Proteomes" id="UP000077013"/>
    </source>
</evidence>
<feature type="signal peptide" evidence="8">
    <location>
        <begin position="1"/>
        <end position="23"/>
    </location>
</feature>
<evidence type="ECO:0000313" key="10">
    <source>
        <dbReference type="EMBL" id="OAB80050.1"/>
    </source>
</evidence>
<dbReference type="InterPro" id="IPR001179">
    <property type="entry name" value="PPIase_FKBP_dom"/>
</dbReference>
<feature type="chain" id="PRO_5007888485" description="Peptidyl-prolyl cis-trans isomerase" evidence="8">
    <location>
        <begin position="24"/>
        <end position="236"/>
    </location>
</feature>
<dbReference type="SUPFAM" id="SSF54534">
    <property type="entry name" value="FKBP-like"/>
    <property type="match status" value="1"/>
</dbReference>
<dbReference type="Gene3D" id="3.10.50.40">
    <property type="match status" value="1"/>
</dbReference>